<evidence type="ECO:0000256" key="2">
    <source>
        <dbReference type="ARBA" id="ARBA00023125"/>
    </source>
</evidence>
<keyword evidence="1" id="KW-0805">Transcription regulation</keyword>
<dbReference type="Gene3D" id="1.10.10.10">
    <property type="entry name" value="Winged helix-like DNA-binding domain superfamily/Winged helix DNA-binding domain"/>
    <property type="match status" value="1"/>
</dbReference>
<dbReference type="InterPro" id="IPR036693">
    <property type="entry name" value="TF_LuxR_autoind-bd_dom_sf"/>
</dbReference>
<dbReference type="Pfam" id="PF00196">
    <property type="entry name" value="GerE"/>
    <property type="match status" value="1"/>
</dbReference>
<protein>
    <submittedName>
        <fullName evidence="5">Regulatory protein SdiA</fullName>
    </submittedName>
</protein>
<feature type="domain" description="HTH luxR-type" evidence="4">
    <location>
        <begin position="169"/>
        <end position="234"/>
    </location>
</feature>
<dbReference type="OrthoDB" id="9803630at2"/>
<dbReference type="RefSeq" id="WP_108780599.1">
    <property type="nucleotide sequence ID" value="NZ_OMKW01000001.1"/>
</dbReference>
<evidence type="ECO:0000256" key="1">
    <source>
        <dbReference type="ARBA" id="ARBA00023015"/>
    </source>
</evidence>
<dbReference type="Gene3D" id="3.30.450.80">
    <property type="entry name" value="Transcription factor LuxR-like, autoinducer-binding domain"/>
    <property type="match status" value="1"/>
</dbReference>
<dbReference type="PRINTS" id="PR00038">
    <property type="entry name" value="HTHLUXR"/>
</dbReference>
<evidence type="ECO:0000313" key="6">
    <source>
        <dbReference type="Proteomes" id="UP000244932"/>
    </source>
</evidence>
<dbReference type="Proteomes" id="UP000244932">
    <property type="component" value="Unassembled WGS sequence"/>
</dbReference>
<dbReference type="PROSITE" id="PS00622">
    <property type="entry name" value="HTH_LUXR_1"/>
    <property type="match status" value="1"/>
</dbReference>
<dbReference type="PANTHER" id="PTHR44688">
    <property type="entry name" value="DNA-BINDING TRANSCRIPTIONAL ACTIVATOR DEVR_DOSR"/>
    <property type="match status" value="1"/>
</dbReference>
<keyword evidence="2" id="KW-0238">DNA-binding</keyword>
<dbReference type="InterPro" id="IPR005143">
    <property type="entry name" value="TF_LuxR_autoind-bd_dom"/>
</dbReference>
<dbReference type="Pfam" id="PF03472">
    <property type="entry name" value="Autoind_bind"/>
    <property type="match status" value="1"/>
</dbReference>
<dbReference type="SMART" id="SM00421">
    <property type="entry name" value="HTH_LUXR"/>
    <property type="match status" value="1"/>
</dbReference>
<dbReference type="SUPFAM" id="SSF46894">
    <property type="entry name" value="C-terminal effector domain of the bipartite response regulators"/>
    <property type="match status" value="1"/>
</dbReference>
<gene>
    <name evidence="5" type="primary">sdiA</name>
    <name evidence="5" type="ORF">POI8812_00119</name>
</gene>
<dbReference type="PROSITE" id="PS50043">
    <property type="entry name" value="HTH_LUXR_2"/>
    <property type="match status" value="1"/>
</dbReference>
<dbReference type="AlphaFoldDB" id="A0A2R8A6G0"/>
<proteinExistence type="predicted"/>
<reference evidence="5 6" key="1">
    <citation type="submission" date="2018-03" db="EMBL/GenBank/DDBJ databases">
        <authorList>
            <person name="Keele B.F."/>
        </authorList>
    </citation>
    <scope>NUCLEOTIDE SEQUENCE [LARGE SCALE GENOMIC DNA]</scope>
    <source>
        <strain evidence="5 6">CeCT 8812</strain>
    </source>
</reference>
<keyword evidence="6" id="KW-1185">Reference proteome</keyword>
<dbReference type="SUPFAM" id="SSF75516">
    <property type="entry name" value="Pheromone-binding domain of LuxR-like quorum-sensing transcription factors"/>
    <property type="match status" value="1"/>
</dbReference>
<dbReference type="CDD" id="cd06170">
    <property type="entry name" value="LuxR_C_like"/>
    <property type="match status" value="1"/>
</dbReference>
<organism evidence="5 6">
    <name type="scientific">Pontivivens insulae</name>
    <dbReference type="NCBI Taxonomy" id="1639689"/>
    <lineage>
        <taxon>Bacteria</taxon>
        <taxon>Pseudomonadati</taxon>
        <taxon>Pseudomonadota</taxon>
        <taxon>Alphaproteobacteria</taxon>
        <taxon>Rhodobacterales</taxon>
        <taxon>Paracoccaceae</taxon>
        <taxon>Pontivivens</taxon>
    </lineage>
</organism>
<name>A0A2R8A6G0_9RHOB</name>
<evidence type="ECO:0000313" key="5">
    <source>
        <dbReference type="EMBL" id="SPF27824.1"/>
    </source>
</evidence>
<dbReference type="EMBL" id="OMKW01000001">
    <property type="protein sequence ID" value="SPF27824.1"/>
    <property type="molecule type" value="Genomic_DNA"/>
</dbReference>
<dbReference type="InterPro" id="IPR000792">
    <property type="entry name" value="Tscrpt_reg_LuxR_C"/>
</dbReference>
<dbReference type="InterPro" id="IPR016032">
    <property type="entry name" value="Sig_transdc_resp-reg_C-effctor"/>
</dbReference>
<accession>A0A2R8A6G0</accession>
<sequence length="245" mass="27475">MHTDLAKFIDDIASAKTAQELWDFGLDYFHAHGAQRVSYHHFPLGRREGMTIHTDGFPEDWVCHYIEDQLYRVDPRPDLARRMANVFRWSDIDQIANLHEEQRDFMEELSHWKLGDGLAIPLFGPNLRNGYLGLGFGGSENMPDAAGAAALQMAAQAGHLRYCELLKNDFTAPANLSKREREILDWIAQGKSNAVIADILDISRHTVDTYVRRLFEKLNVSDRTSAAIVGIGSSIVQPALGSSVP</sequence>
<dbReference type="InterPro" id="IPR036388">
    <property type="entry name" value="WH-like_DNA-bd_sf"/>
</dbReference>
<evidence type="ECO:0000259" key="4">
    <source>
        <dbReference type="PROSITE" id="PS50043"/>
    </source>
</evidence>
<keyword evidence="3" id="KW-0804">Transcription</keyword>
<evidence type="ECO:0000256" key="3">
    <source>
        <dbReference type="ARBA" id="ARBA00023163"/>
    </source>
</evidence>
<dbReference type="GO" id="GO:0003677">
    <property type="term" value="F:DNA binding"/>
    <property type="evidence" value="ECO:0007669"/>
    <property type="project" value="UniProtKB-KW"/>
</dbReference>
<dbReference type="GO" id="GO:0006355">
    <property type="term" value="P:regulation of DNA-templated transcription"/>
    <property type="evidence" value="ECO:0007669"/>
    <property type="project" value="InterPro"/>
</dbReference>
<dbReference type="PANTHER" id="PTHR44688:SF16">
    <property type="entry name" value="DNA-BINDING TRANSCRIPTIONAL ACTIVATOR DEVR_DOSR"/>
    <property type="match status" value="1"/>
</dbReference>